<evidence type="ECO:0000313" key="1">
    <source>
        <dbReference type="EMBL" id="KAJ7994238.1"/>
    </source>
</evidence>
<evidence type="ECO:0000313" key="2">
    <source>
        <dbReference type="Proteomes" id="UP001157502"/>
    </source>
</evidence>
<gene>
    <name evidence="1" type="ORF">DPEC_G00263820</name>
</gene>
<accession>A0ACC2FS02</accession>
<keyword evidence="2" id="KW-1185">Reference proteome</keyword>
<organism evidence="1 2">
    <name type="scientific">Dallia pectoralis</name>
    <name type="common">Alaska blackfish</name>
    <dbReference type="NCBI Taxonomy" id="75939"/>
    <lineage>
        <taxon>Eukaryota</taxon>
        <taxon>Metazoa</taxon>
        <taxon>Chordata</taxon>
        <taxon>Craniata</taxon>
        <taxon>Vertebrata</taxon>
        <taxon>Euteleostomi</taxon>
        <taxon>Actinopterygii</taxon>
        <taxon>Neopterygii</taxon>
        <taxon>Teleostei</taxon>
        <taxon>Protacanthopterygii</taxon>
        <taxon>Esociformes</taxon>
        <taxon>Umbridae</taxon>
        <taxon>Dallia</taxon>
    </lineage>
</organism>
<comment type="caution">
    <text evidence="1">The sequence shown here is derived from an EMBL/GenBank/DDBJ whole genome shotgun (WGS) entry which is preliminary data.</text>
</comment>
<sequence length="196" mass="21257">MRRLVLLFLFQACLSAGVRAGLSGSTVNKNTSHSSSVTNISNKNERSLEVPDEKKEVPEIAPATDGKGTEPAEPGEKKTAAVQSGKPSLAPVESVVPETAQSESGENVNEQEELDSDKVATGPEEPDDKDDLHGPTDNAKSSHFFAYFVCTVVLVAVLYVSYQNKRKIIAYCVEGTRSRAARRPKTAEYMKVEQDL</sequence>
<protein>
    <submittedName>
        <fullName evidence="1">Uncharacterized protein</fullName>
    </submittedName>
</protein>
<dbReference type="EMBL" id="CM055750">
    <property type="protein sequence ID" value="KAJ7994238.1"/>
    <property type="molecule type" value="Genomic_DNA"/>
</dbReference>
<dbReference type="Proteomes" id="UP001157502">
    <property type="component" value="Chromosome 23"/>
</dbReference>
<name>A0ACC2FS02_DALPE</name>
<reference evidence="1" key="1">
    <citation type="submission" date="2021-05" db="EMBL/GenBank/DDBJ databases">
        <authorList>
            <person name="Pan Q."/>
            <person name="Jouanno E."/>
            <person name="Zahm M."/>
            <person name="Klopp C."/>
            <person name="Cabau C."/>
            <person name="Louis A."/>
            <person name="Berthelot C."/>
            <person name="Parey E."/>
            <person name="Roest Crollius H."/>
            <person name="Montfort J."/>
            <person name="Robinson-Rechavi M."/>
            <person name="Bouchez O."/>
            <person name="Lampietro C."/>
            <person name="Lopez Roques C."/>
            <person name="Donnadieu C."/>
            <person name="Postlethwait J."/>
            <person name="Bobe J."/>
            <person name="Dillon D."/>
            <person name="Chandos A."/>
            <person name="von Hippel F."/>
            <person name="Guiguen Y."/>
        </authorList>
    </citation>
    <scope>NUCLEOTIDE SEQUENCE</scope>
    <source>
        <strain evidence="1">YG-Jan2019</strain>
    </source>
</reference>
<proteinExistence type="predicted"/>